<reference evidence="2 3" key="1">
    <citation type="submission" date="2019-12" db="EMBL/GenBank/DDBJ databases">
        <title>Genomic-based taxomic classification of the family Erythrobacteraceae.</title>
        <authorList>
            <person name="Xu L."/>
        </authorList>
    </citation>
    <scope>NUCLEOTIDE SEQUENCE [LARGE SCALE GENOMIC DNA]</scope>
    <source>
        <strain evidence="2 3">RC4-10-4</strain>
    </source>
</reference>
<dbReference type="RefSeq" id="WP_131453181.1">
    <property type="nucleotide sequence ID" value="NZ_BMJK01000001.1"/>
</dbReference>
<evidence type="ECO:0000256" key="1">
    <source>
        <dbReference type="SAM" id="Phobius"/>
    </source>
</evidence>
<sequence length="85" mass="9419">MLKLFVYPILEFFATVAYALALAYVLMIVGFTGGQMLDVWAMATGPHAVRTTIISIFCWAVLLALPAWVAVALVRKFNARGRDQK</sequence>
<accession>A0A845A437</accession>
<comment type="caution">
    <text evidence="2">The sequence shown here is derived from an EMBL/GenBank/DDBJ whole genome shotgun (WGS) entry which is preliminary data.</text>
</comment>
<keyword evidence="3" id="KW-1185">Reference proteome</keyword>
<organism evidence="2 3">
    <name type="scientific">Aurantiacibacter arachoides</name>
    <dbReference type="NCBI Taxonomy" id="1850444"/>
    <lineage>
        <taxon>Bacteria</taxon>
        <taxon>Pseudomonadati</taxon>
        <taxon>Pseudomonadota</taxon>
        <taxon>Alphaproteobacteria</taxon>
        <taxon>Sphingomonadales</taxon>
        <taxon>Erythrobacteraceae</taxon>
        <taxon>Aurantiacibacter</taxon>
    </lineage>
</organism>
<name>A0A845A437_9SPHN</name>
<keyword evidence="1" id="KW-0812">Transmembrane</keyword>
<proteinExistence type="predicted"/>
<feature type="transmembrane region" description="Helical" evidence="1">
    <location>
        <begin position="53"/>
        <end position="74"/>
    </location>
</feature>
<feature type="transmembrane region" description="Helical" evidence="1">
    <location>
        <begin position="12"/>
        <end position="33"/>
    </location>
</feature>
<evidence type="ECO:0000313" key="2">
    <source>
        <dbReference type="EMBL" id="MXO93896.1"/>
    </source>
</evidence>
<keyword evidence="1" id="KW-1133">Transmembrane helix</keyword>
<protein>
    <submittedName>
        <fullName evidence="2">Uncharacterized protein</fullName>
    </submittedName>
</protein>
<dbReference type="Proteomes" id="UP000460626">
    <property type="component" value="Unassembled WGS sequence"/>
</dbReference>
<keyword evidence="1" id="KW-0472">Membrane</keyword>
<evidence type="ECO:0000313" key="3">
    <source>
        <dbReference type="Proteomes" id="UP000460626"/>
    </source>
</evidence>
<dbReference type="AlphaFoldDB" id="A0A845A437"/>
<gene>
    <name evidence="2" type="ORF">GRI62_09800</name>
</gene>
<dbReference type="EMBL" id="WTYH01000001">
    <property type="protein sequence ID" value="MXO93896.1"/>
    <property type="molecule type" value="Genomic_DNA"/>
</dbReference>